<evidence type="ECO:0000256" key="5">
    <source>
        <dbReference type="SAM" id="Phobius"/>
    </source>
</evidence>
<feature type="transmembrane region" description="Helical" evidence="5">
    <location>
        <begin position="82"/>
        <end position="99"/>
    </location>
</feature>
<feature type="transmembrane region" description="Helical" evidence="5">
    <location>
        <begin position="5"/>
        <end position="25"/>
    </location>
</feature>
<dbReference type="EMBL" id="CP045699">
    <property type="protein sequence ID" value="QGA64178.1"/>
    <property type="molecule type" value="Genomic_DNA"/>
</dbReference>
<name>A0A5Q0TAK6_9VIBR</name>
<feature type="transmembrane region" description="Helical" evidence="5">
    <location>
        <begin position="31"/>
        <end position="51"/>
    </location>
</feature>
<dbReference type="AlphaFoldDB" id="A0A5Q0TAK6"/>
<evidence type="ECO:0000256" key="1">
    <source>
        <dbReference type="ARBA" id="ARBA00004141"/>
    </source>
</evidence>
<keyword evidence="8" id="KW-1185">Reference proteome</keyword>
<feature type="transmembrane region" description="Helical" evidence="5">
    <location>
        <begin position="111"/>
        <end position="130"/>
    </location>
</feature>
<dbReference type="GO" id="GO:0016020">
    <property type="term" value="C:membrane"/>
    <property type="evidence" value="ECO:0007669"/>
    <property type="project" value="UniProtKB-SubCell"/>
</dbReference>
<proteinExistence type="predicted"/>
<dbReference type="InterPro" id="IPR007016">
    <property type="entry name" value="O-antigen_ligase-rel_domated"/>
</dbReference>
<keyword evidence="4 5" id="KW-0472">Membrane</keyword>
<feature type="transmembrane region" description="Helical" evidence="5">
    <location>
        <begin position="142"/>
        <end position="159"/>
    </location>
</feature>
<feature type="transmembrane region" description="Helical" evidence="5">
    <location>
        <begin position="214"/>
        <end position="235"/>
    </location>
</feature>
<sequence>MKERIYSLILFITSSWVFSGLWLTHGSLKKLTALAIIFFVYSIIFYPKIIINNIKKKSTIIILLITLLSLYAKYYHGGIFGSFTRSCLIACMISLAFNAECIGKHKIKYSIYIGLLINISFLIYTTIFSHESRPFYLMNPNIYAPVFGLFFLYFSCSTFKSRKIIDLIFSIIALYGVFIMQSRGVIVASIVALFVMSYYVILRQPFKLKIKALILLIPVLLSTLLINTSIGMKLYNKTNTEYDKIESGNLNTSIGFRIQMGIIAKNLIAEKPFVGQGDNFYSARKEIIKDKNYNTKINNFKTLHNVYSDSWVKLGLLGFIISILLTISPLLILKGSSDIALGLSFTIFTFSISMVDTALLGGEYLLMLIALTSIYKYQFLTYTDK</sequence>
<evidence type="ECO:0000259" key="6">
    <source>
        <dbReference type="Pfam" id="PF04932"/>
    </source>
</evidence>
<feature type="transmembrane region" description="Helical" evidence="5">
    <location>
        <begin position="186"/>
        <end position="202"/>
    </location>
</feature>
<evidence type="ECO:0000256" key="2">
    <source>
        <dbReference type="ARBA" id="ARBA00022692"/>
    </source>
</evidence>
<accession>A0A5Q0TAK6</accession>
<protein>
    <recommendedName>
        <fullName evidence="6">O-antigen ligase-related domain-containing protein</fullName>
    </recommendedName>
</protein>
<keyword evidence="2 5" id="KW-0812">Transmembrane</keyword>
<feature type="domain" description="O-antigen ligase-related" evidence="6">
    <location>
        <begin position="169"/>
        <end position="321"/>
    </location>
</feature>
<feature type="transmembrane region" description="Helical" evidence="5">
    <location>
        <begin position="164"/>
        <end position="180"/>
    </location>
</feature>
<reference evidence="7 8" key="1">
    <citation type="submission" date="2019-10" db="EMBL/GenBank/DDBJ databases">
        <title>Vibrio sp. nov., isolated from Coralline algae surface.</title>
        <authorList>
            <person name="Geng Y."/>
            <person name="Zhang X."/>
        </authorList>
    </citation>
    <scope>NUCLEOTIDE SEQUENCE [LARGE SCALE GENOMIC DNA]</scope>
    <source>
        <strain evidence="7 8">SM1977</strain>
    </source>
</reference>
<dbReference type="InterPro" id="IPR051533">
    <property type="entry name" value="WaaL-like"/>
</dbReference>
<comment type="subcellular location">
    <subcellularLocation>
        <location evidence="1">Membrane</location>
        <topology evidence="1">Multi-pass membrane protein</topology>
    </subcellularLocation>
</comment>
<evidence type="ECO:0000313" key="7">
    <source>
        <dbReference type="EMBL" id="QGA64178.1"/>
    </source>
</evidence>
<evidence type="ECO:0000256" key="3">
    <source>
        <dbReference type="ARBA" id="ARBA00022989"/>
    </source>
</evidence>
<gene>
    <name evidence="7" type="ORF">GFB47_01280</name>
</gene>
<dbReference type="PANTHER" id="PTHR37422:SF13">
    <property type="entry name" value="LIPOPOLYSACCHARIDE BIOSYNTHESIS PROTEIN PA4999-RELATED"/>
    <property type="match status" value="1"/>
</dbReference>
<dbReference type="RefSeq" id="WP_153445929.1">
    <property type="nucleotide sequence ID" value="NZ_CP045699.1"/>
</dbReference>
<feature type="transmembrane region" description="Helical" evidence="5">
    <location>
        <begin position="311"/>
        <end position="332"/>
    </location>
</feature>
<dbReference type="PANTHER" id="PTHR37422">
    <property type="entry name" value="TEICHURONIC ACID BIOSYNTHESIS PROTEIN TUAE"/>
    <property type="match status" value="1"/>
</dbReference>
<organism evidence="7 8">
    <name type="scientific">Vibrio algicola</name>
    <dbReference type="NCBI Taxonomy" id="2662262"/>
    <lineage>
        <taxon>Bacteria</taxon>
        <taxon>Pseudomonadati</taxon>
        <taxon>Pseudomonadota</taxon>
        <taxon>Gammaproteobacteria</taxon>
        <taxon>Vibrionales</taxon>
        <taxon>Vibrionaceae</taxon>
        <taxon>Vibrio</taxon>
    </lineage>
</organism>
<dbReference type="Proteomes" id="UP000348942">
    <property type="component" value="Chromosome 1"/>
</dbReference>
<evidence type="ECO:0000313" key="8">
    <source>
        <dbReference type="Proteomes" id="UP000348942"/>
    </source>
</evidence>
<dbReference type="Pfam" id="PF04932">
    <property type="entry name" value="Wzy_C"/>
    <property type="match status" value="1"/>
</dbReference>
<keyword evidence="3 5" id="KW-1133">Transmembrane helix</keyword>
<feature type="transmembrane region" description="Helical" evidence="5">
    <location>
        <begin position="364"/>
        <end position="382"/>
    </location>
</feature>
<evidence type="ECO:0000256" key="4">
    <source>
        <dbReference type="ARBA" id="ARBA00023136"/>
    </source>
</evidence>